<evidence type="ECO:0000313" key="5">
    <source>
        <dbReference type="EMBL" id="ONH31656.1"/>
    </source>
</evidence>
<dbReference type="OrthoDB" id="3764616at2"/>
<organism evidence="5 6">
    <name type="scientific">Pseudofrankia asymbiotica</name>
    <dbReference type="NCBI Taxonomy" id="1834516"/>
    <lineage>
        <taxon>Bacteria</taxon>
        <taxon>Bacillati</taxon>
        <taxon>Actinomycetota</taxon>
        <taxon>Actinomycetes</taxon>
        <taxon>Frankiales</taxon>
        <taxon>Frankiaceae</taxon>
        <taxon>Pseudofrankia</taxon>
    </lineage>
</organism>
<reference evidence="6" key="1">
    <citation type="submission" date="2016-10" db="EMBL/GenBank/DDBJ databases">
        <title>Frankia sp. NRRL B-16386 Genome sequencing.</title>
        <authorList>
            <person name="Ghodhbane-Gtari F."/>
            <person name="Swanson E."/>
            <person name="Gueddou A."/>
            <person name="Hezbri K."/>
            <person name="Ktari K."/>
            <person name="Nouioui I."/>
            <person name="Morris K."/>
            <person name="Simpson S."/>
            <person name="Abebe-Akele F."/>
            <person name="Thomas K."/>
            <person name="Gtari M."/>
            <person name="Tisa L.S."/>
        </authorList>
    </citation>
    <scope>NUCLEOTIDE SEQUENCE [LARGE SCALE GENOMIC DNA]</scope>
    <source>
        <strain evidence="6">NRRL B-16386</strain>
    </source>
</reference>
<dbReference type="Gene3D" id="3.40.50.2300">
    <property type="match status" value="2"/>
</dbReference>
<dbReference type="Proteomes" id="UP000188929">
    <property type="component" value="Unassembled WGS sequence"/>
</dbReference>
<evidence type="ECO:0000256" key="1">
    <source>
        <dbReference type="ARBA" id="ARBA00010062"/>
    </source>
</evidence>
<protein>
    <submittedName>
        <fullName evidence="5">Branched-chain amino acid ABC transporter substrate-binding protein</fullName>
    </submittedName>
</protein>
<feature type="chain" id="PRO_5039628684" evidence="3">
    <location>
        <begin position="33"/>
        <end position="416"/>
    </location>
</feature>
<dbReference type="PANTHER" id="PTHR47235:SF1">
    <property type="entry name" value="BLR6548 PROTEIN"/>
    <property type="match status" value="1"/>
</dbReference>
<name>A0A1V2IGR9_9ACTN</name>
<dbReference type="InterPro" id="IPR028081">
    <property type="entry name" value="Leu-bd"/>
</dbReference>
<dbReference type="PROSITE" id="PS51257">
    <property type="entry name" value="PROKAR_LIPOPROTEIN"/>
    <property type="match status" value="1"/>
</dbReference>
<keyword evidence="2 3" id="KW-0732">Signal</keyword>
<dbReference type="STRING" id="1834516.BL253_08270"/>
<dbReference type="PANTHER" id="PTHR47235">
    <property type="entry name" value="BLR6548 PROTEIN"/>
    <property type="match status" value="1"/>
</dbReference>
<comment type="similarity">
    <text evidence="1">Belongs to the leucine-binding protein family.</text>
</comment>
<feature type="signal peptide" evidence="3">
    <location>
        <begin position="1"/>
        <end position="32"/>
    </location>
</feature>
<gene>
    <name evidence="5" type="ORF">BL253_08270</name>
</gene>
<evidence type="ECO:0000313" key="6">
    <source>
        <dbReference type="Proteomes" id="UP000188929"/>
    </source>
</evidence>
<proteinExistence type="inferred from homology"/>
<dbReference type="SUPFAM" id="SSF53822">
    <property type="entry name" value="Periplasmic binding protein-like I"/>
    <property type="match status" value="1"/>
</dbReference>
<dbReference type="InterPro" id="IPR028082">
    <property type="entry name" value="Peripla_BP_I"/>
</dbReference>
<evidence type="ECO:0000259" key="4">
    <source>
        <dbReference type="Pfam" id="PF13458"/>
    </source>
</evidence>
<dbReference type="AlphaFoldDB" id="A0A1V2IGR9"/>
<evidence type="ECO:0000256" key="2">
    <source>
        <dbReference type="ARBA" id="ARBA00022729"/>
    </source>
</evidence>
<evidence type="ECO:0000256" key="3">
    <source>
        <dbReference type="SAM" id="SignalP"/>
    </source>
</evidence>
<dbReference type="EMBL" id="MOMC01000015">
    <property type="protein sequence ID" value="ONH31656.1"/>
    <property type="molecule type" value="Genomic_DNA"/>
</dbReference>
<sequence length="416" mass="43754">MSLLRRPRRSRSFPIMVAAGGMAGLLAACSVASEESGNSRPGSCTTPGVSPTQIQLGAAIDDTGPGAATFGAFRSGVDARLGVANQAGGVNGRAVVYDWEDARSDPALNQKAVEHLIETKNTSFGIMQGSIVALGSADYTAERDIPVIGIGFDSSWNSHENMFSWTYYLSDGPATSTWGEFVKSQGGTRAALIGLSMNEASLQYQRQLTASLASAGVQVVYTSSTAGATSFGRLAEEMKNAGVDTIAGSVTPDVAAQLLPAVHAAGLAPKVVLLPSGYDSRLLQELGPQLAGSVIYLDFAPFELNLPVHQLLRSSMAKYAPETQPSAQQSVIYGWLAADLFLRGLEAAGECPSRESFISALRGIHDYDADGLLPVKIDLAKNKGQLSACYEFVRVSLDGSSFIPLSPSVRCGTRLH</sequence>
<feature type="domain" description="Leucine-binding protein" evidence="4">
    <location>
        <begin position="53"/>
        <end position="396"/>
    </location>
</feature>
<dbReference type="CDD" id="cd06341">
    <property type="entry name" value="PBP1_ABC_ligand_binding-like"/>
    <property type="match status" value="1"/>
</dbReference>
<accession>A0A1V2IGR9</accession>
<comment type="caution">
    <text evidence="5">The sequence shown here is derived from an EMBL/GenBank/DDBJ whole genome shotgun (WGS) entry which is preliminary data.</text>
</comment>
<dbReference type="Pfam" id="PF13458">
    <property type="entry name" value="Peripla_BP_6"/>
    <property type="match status" value="1"/>
</dbReference>
<keyword evidence="6" id="KW-1185">Reference proteome</keyword>